<dbReference type="AlphaFoldDB" id="A0A8H6T8Q5"/>
<evidence type="ECO:0000256" key="1">
    <source>
        <dbReference type="SAM" id="SignalP"/>
    </source>
</evidence>
<name>A0A8H6T8Q5_9AGAR</name>
<sequence>MFGLTGYLLQIFMVTILLAPTAAQLRVGNLTHVLPQCNNVCNAYNVMNTQCNAVGVYEITFIYCECTPTNLQIVLDCFNCQSVNTTQQQLMQELLDDIVHTCNDRTGAPDSTVTVSSLAIVPSSSSLPTPNAGTRGHEPTQLSGAVLALGLLLLFGLS</sequence>
<evidence type="ECO:0000313" key="2">
    <source>
        <dbReference type="EMBL" id="KAF7312281.1"/>
    </source>
</evidence>
<keyword evidence="1" id="KW-0732">Signal</keyword>
<reference evidence="2" key="1">
    <citation type="submission" date="2020-05" db="EMBL/GenBank/DDBJ databases">
        <title>Mycena genomes resolve the evolution of fungal bioluminescence.</title>
        <authorList>
            <person name="Tsai I.J."/>
        </authorList>
    </citation>
    <scope>NUCLEOTIDE SEQUENCE</scope>
    <source>
        <strain evidence="2">171206Taipei</strain>
    </source>
</reference>
<feature type="chain" id="PRO_5034916484" evidence="1">
    <location>
        <begin position="24"/>
        <end position="158"/>
    </location>
</feature>
<proteinExistence type="predicted"/>
<feature type="signal peptide" evidence="1">
    <location>
        <begin position="1"/>
        <end position="23"/>
    </location>
</feature>
<protein>
    <submittedName>
        <fullName evidence="2">Uncharacterized protein</fullName>
    </submittedName>
</protein>
<keyword evidence="3" id="KW-1185">Reference proteome</keyword>
<dbReference type="OrthoDB" id="2977672at2759"/>
<dbReference type="GeneID" id="59341810"/>
<organism evidence="2 3">
    <name type="scientific">Mycena indigotica</name>
    <dbReference type="NCBI Taxonomy" id="2126181"/>
    <lineage>
        <taxon>Eukaryota</taxon>
        <taxon>Fungi</taxon>
        <taxon>Dikarya</taxon>
        <taxon>Basidiomycota</taxon>
        <taxon>Agaricomycotina</taxon>
        <taxon>Agaricomycetes</taxon>
        <taxon>Agaricomycetidae</taxon>
        <taxon>Agaricales</taxon>
        <taxon>Marasmiineae</taxon>
        <taxon>Mycenaceae</taxon>
        <taxon>Mycena</taxon>
    </lineage>
</organism>
<comment type="caution">
    <text evidence="2">The sequence shown here is derived from an EMBL/GenBank/DDBJ whole genome shotgun (WGS) entry which is preliminary data.</text>
</comment>
<accession>A0A8H6T8Q5</accession>
<gene>
    <name evidence="2" type="ORF">MIND_00241100</name>
</gene>
<dbReference type="EMBL" id="JACAZF010000002">
    <property type="protein sequence ID" value="KAF7312281.1"/>
    <property type="molecule type" value="Genomic_DNA"/>
</dbReference>
<dbReference type="Proteomes" id="UP000636479">
    <property type="component" value="Unassembled WGS sequence"/>
</dbReference>
<evidence type="ECO:0000313" key="3">
    <source>
        <dbReference type="Proteomes" id="UP000636479"/>
    </source>
</evidence>
<dbReference type="RefSeq" id="XP_037224389.1">
    <property type="nucleotide sequence ID" value="XM_037359294.1"/>
</dbReference>